<dbReference type="Proteomes" id="UP000515450">
    <property type="component" value="Chromosome"/>
</dbReference>
<dbReference type="NCBIfam" id="TIGR04057">
    <property type="entry name" value="SusC_RagA_signa"/>
    <property type="match status" value="1"/>
</dbReference>
<dbReference type="InterPro" id="IPR039426">
    <property type="entry name" value="TonB-dep_rcpt-like"/>
</dbReference>
<dbReference type="RefSeq" id="WP_182332308.1">
    <property type="nucleotide sequence ID" value="NZ_CP058555.1"/>
</dbReference>
<evidence type="ECO:0000313" key="10">
    <source>
        <dbReference type="EMBL" id="QMV67866.1"/>
    </source>
</evidence>
<keyword evidence="11" id="KW-1185">Reference proteome</keyword>
<feature type="chain" id="PRO_5028960877" evidence="8">
    <location>
        <begin position="25"/>
        <end position="1096"/>
    </location>
</feature>
<dbReference type="InterPro" id="IPR036942">
    <property type="entry name" value="Beta-barrel_TonB_sf"/>
</dbReference>
<keyword evidence="3 7" id="KW-1134">Transmembrane beta strand</keyword>
<dbReference type="InterPro" id="IPR012910">
    <property type="entry name" value="Plug_dom"/>
</dbReference>
<keyword evidence="6 7" id="KW-0998">Cell outer membrane</keyword>
<gene>
    <name evidence="10" type="ORF">HS960_09455</name>
</gene>
<dbReference type="Pfam" id="PF13715">
    <property type="entry name" value="CarbopepD_reg_2"/>
    <property type="match status" value="1"/>
</dbReference>
<proteinExistence type="inferred from homology"/>
<keyword evidence="4 7" id="KW-0812">Transmembrane</keyword>
<dbReference type="Gene3D" id="2.60.40.1120">
    <property type="entry name" value="Carboxypeptidase-like, regulatory domain"/>
    <property type="match status" value="1"/>
</dbReference>
<evidence type="ECO:0000313" key="11">
    <source>
        <dbReference type="Proteomes" id="UP000515450"/>
    </source>
</evidence>
<dbReference type="Gene3D" id="2.40.170.20">
    <property type="entry name" value="TonB-dependent receptor, beta-barrel domain"/>
    <property type="match status" value="1"/>
</dbReference>
<dbReference type="NCBIfam" id="TIGR04056">
    <property type="entry name" value="OMP_RagA_SusC"/>
    <property type="match status" value="1"/>
</dbReference>
<evidence type="ECO:0000259" key="9">
    <source>
        <dbReference type="Pfam" id="PF07715"/>
    </source>
</evidence>
<feature type="domain" description="TonB-dependent receptor plug" evidence="9">
    <location>
        <begin position="126"/>
        <end position="233"/>
    </location>
</feature>
<dbReference type="InterPro" id="IPR008969">
    <property type="entry name" value="CarboxyPept-like_regulatory"/>
</dbReference>
<dbReference type="Pfam" id="PF07715">
    <property type="entry name" value="Plug"/>
    <property type="match status" value="1"/>
</dbReference>
<evidence type="ECO:0000256" key="5">
    <source>
        <dbReference type="ARBA" id="ARBA00023136"/>
    </source>
</evidence>
<feature type="signal peptide" evidence="8">
    <location>
        <begin position="1"/>
        <end position="24"/>
    </location>
</feature>
<dbReference type="EMBL" id="CP058555">
    <property type="protein sequence ID" value="QMV67866.1"/>
    <property type="molecule type" value="Genomic_DNA"/>
</dbReference>
<evidence type="ECO:0000256" key="1">
    <source>
        <dbReference type="ARBA" id="ARBA00004571"/>
    </source>
</evidence>
<dbReference type="InterPro" id="IPR023997">
    <property type="entry name" value="TonB-dep_OMP_SusC/RagA_CS"/>
</dbReference>
<keyword evidence="8" id="KW-0732">Signal</keyword>
<sequence>MSINNWKRLSVALFASFQASVVVAQQPVSPIINADLIGTLLDARTNKPIAGATVQLDAVTHSVQTDTWGRFSFRTGQKLPFKIIVSHLGYVSDTLVVQRSPVEIKLQPNDRQLDEIVVVGYGTTKKGDITGALSQIKGQDLNDRPIANIVQGIQGKASGVDITSNNRPGGIGTIRIRGNRSINASNEPLYVVDGIPISASEAAIINPKDIASIEILKDASATAIYGSRGANGVILVSLLEGKKGQVAVQYNGSISFDQIHSTTDWMDSKALLDWQRQSHINGGTYTGKYGTAPDPDFYIQNFGGGETYGIESIRNAFSWGTDGKPLLRDATAEEIAKGYAARVPLYNGDNLLNQGWTDLVTRLAKTNNHSLSLSSGNEKSSLYLSAGLLDQQGAMIDQDYKRYTTTLKGDVSPRTWLNLGISTIGSYAVQNYGMADNSANSGGKDSYSQALALQPYAPAYDENGLLLNTNRTGLSAHNVLLNIENSKNEYTQYSVLSNAFAQLNFTPWLKYQLKFGVQYTGVENGSFYGPDYTNPFSAVGTAPLIGYNSHSKRLSWVFENMLTFDKKWADQSLKVDALQSSQENRSNGINIRAQDITFPSSLWYNLGANDLGRPMSYGTSYSKYTLLSYMLRANYALKNKYLLTATGRWDGASVLAQGHKFDFFPSLAVAYKLEEEPWLKQVSWINQLKFRYGIGVTGNSSVSPYTTSGTIAGAAYVFDETQYPGYKSSSMPNANLGWEKTVQHNVGLDFGFLNNRISGSIEWYRANTKDLLLNRSIPPVLGYNSILGNIGKTSNSGLEISLSSKNIDRPDFSWNTTLTWSRNREKIVELVDGKVDDVANGWFIGQPIAVFRDYVYDRLWQQTPEDLRLIELYRKIGNITALPGQVKIKDQQLVEVQPGTEGAKSVTLASGETVTYLDNGFGTINDNDKELLGSNRPKWSGGIVNAFRYKNWDLSFFVYARIGSRYYGALQTYGRRIENDVWSPENTAASFPQQTTATFTNYNAARNYTNGSLVSLRYISLGYTFKQSLLDRLNIGSLQVYAQILNPVIWGGEAVKIGLNPDDVNGWDNAAAAQRGGQTANTILLRSAVLGLRIGL</sequence>
<dbReference type="GO" id="GO:0009279">
    <property type="term" value="C:cell outer membrane"/>
    <property type="evidence" value="ECO:0007669"/>
    <property type="project" value="UniProtKB-SubCell"/>
</dbReference>
<dbReference type="Gene3D" id="2.170.130.10">
    <property type="entry name" value="TonB-dependent receptor, plug domain"/>
    <property type="match status" value="1"/>
</dbReference>
<dbReference type="InterPro" id="IPR037066">
    <property type="entry name" value="Plug_dom_sf"/>
</dbReference>
<dbReference type="AlphaFoldDB" id="A0A7G5E1J1"/>
<evidence type="ECO:0000256" key="3">
    <source>
        <dbReference type="ARBA" id="ARBA00022452"/>
    </source>
</evidence>
<evidence type="ECO:0000256" key="7">
    <source>
        <dbReference type="PROSITE-ProRule" id="PRU01360"/>
    </source>
</evidence>
<name>A0A7G5E1J1_9SPHI</name>
<dbReference type="InterPro" id="IPR023996">
    <property type="entry name" value="TonB-dep_OMP_SusC/RagA"/>
</dbReference>
<comment type="similarity">
    <text evidence="7">Belongs to the TonB-dependent receptor family.</text>
</comment>
<accession>A0A7G5E1J1</accession>
<organism evidence="10 11">
    <name type="scientific">Sphingobacterium paramultivorum</name>
    <dbReference type="NCBI Taxonomy" id="2886510"/>
    <lineage>
        <taxon>Bacteria</taxon>
        <taxon>Pseudomonadati</taxon>
        <taxon>Bacteroidota</taxon>
        <taxon>Sphingobacteriia</taxon>
        <taxon>Sphingobacteriales</taxon>
        <taxon>Sphingobacteriaceae</taxon>
        <taxon>Sphingobacterium</taxon>
    </lineage>
</organism>
<keyword evidence="2 7" id="KW-0813">Transport</keyword>
<evidence type="ECO:0000256" key="8">
    <source>
        <dbReference type="SAM" id="SignalP"/>
    </source>
</evidence>
<dbReference type="SUPFAM" id="SSF49464">
    <property type="entry name" value="Carboxypeptidase regulatory domain-like"/>
    <property type="match status" value="1"/>
</dbReference>
<evidence type="ECO:0000256" key="2">
    <source>
        <dbReference type="ARBA" id="ARBA00022448"/>
    </source>
</evidence>
<reference evidence="10 11" key="1">
    <citation type="journal article" date="2020" name="G3 (Bethesda)">
        <title>CeMbio - The Caenorhabditis elegans Microbiome Resource.</title>
        <authorList>
            <person name="Dirksen P."/>
            <person name="Assie A."/>
            <person name="Zimmermann J."/>
            <person name="Zhang F."/>
            <person name="Tietje A.M."/>
            <person name="Marsh S.A."/>
            <person name="Felix M.A."/>
            <person name="Shapira M."/>
            <person name="Kaleta C."/>
            <person name="Schulenburg H."/>
            <person name="Samuel B."/>
        </authorList>
    </citation>
    <scope>NUCLEOTIDE SEQUENCE [LARGE SCALE GENOMIC DNA]</scope>
    <source>
        <strain evidence="10 11">BIGb0170</strain>
    </source>
</reference>
<evidence type="ECO:0000256" key="4">
    <source>
        <dbReference type="ARBA" id="ARBA00022692"/>
    </source>
</evidence>
<dbReference type="PROSITE" id="PS52016">
    <property type="entry name" value="TONB_DEPENDENT_REC_3"/>
    <property type="match status" value="1"/>
</dbReference>
<keyword evidence="5 7" id="KW-0472">Membrane</keyword>
<comment type="subcellular location">
    <subcellularLocation>
        <location evidence="1 7">Cell outer membrane</location>
        <topology evidence="1 7">Multi-pass membrane protein</topology>
    </subcellularLocation>
</comment>
<evidence type="ECO:0000256" key="6">
    <source>
        <dbReference type="ARBA" id="ARBA00023237"/>
    </source>
</evidence>
<dbReference type="SUPFAM" id="SSF56935">
    <property type="entry name" value="Porins"/>
    <property type="match status" value="1"/>
</dbReference>
<protein>
    <submittedName>
        <fullName evidence="10">SusC/RagA family TonB-linked outer membrane protein</fullName>
    </submittedName>
</protein>